<gene>
    <name evidence="5" type="ORF">EI42_03176</name>
</gene>
<dbReference type="Proteomes" id="UP000248806">
    <property type="component" value="Unassembled WGS sequence"/>
</dbReference>
<dbReference type="Pfam" id="PF00501">
    <property type="entry name" value="AMP-binding"/>
    <property type="match status" value="1"/>
</dbReference>
<keyword evidence="6" id="KW-1185">Reference proteome</keyword>
<dbReference type="GO" id="GO:0043041">
    <property type="term" value="P:amino acid activation for nonribosomal peptide biosynthetic process"/>
    <property type="evidence" value="ECO:0007669"/>
    <property type="project" value="TreeGrafter"/>
</dbReference>
<proteinExistence type="predicted"/>
<dbReference type="GO" id="GO:0031177">
    <property type="term" value="F:phosphopantetheine binding"/>
    <property type="evidence" value="ECO:0007669"/>
    <property type="project" value="InterPro"/>
</dbReference>
<dbReference type="Gene3D" id="1.10.1200.10">
    <property type="entry name" value="ACP-like"/>
    <property type="match status" value="1"/>
</dbReference>
<dbReference type="Gene3D" id="3.30.300.30">
    <property type="match status" value="1"/>
</dbReference>
<dbReference type="InterPro" id="IPR010071">
    <property type="entry name" value="AA_adenyl_dom"/>
</dbReference>
<evidence type="ECO:0000313" key="6">
    <source>
        <dbReference type="Proteomes" id="UP000248806"/>
    </source>
</evidence>
<organism evidence="5 6">
    <name type="scientific">Thermosporothrix hazakensis</name>
    <dbReference type="NCBI Taxonomy" id="644383"/>
    <lineage>
        <taxon>Bacteria</taxon>
        <taxon>Bacillati</taxon>
        <taxon>Chloroflexota</taxon>
        <taxon>Ktedonobacteria</taxon>
        <taxon>Ktedonobacterales</taxon>
        <taxon>Thermosporotrichaceae</taxon>
        <taxon>Thermosporothrix</taxon>
    </lineage>
</organism>
<dbReference type="InterPro" id="IPR006162">
    <property type="entry name" value="Ppantetheine_attach_site"/>
</dbReference>
<dbReference type="Pfam" id="PF13193">
    <property type="entry name" value="AMP-binding_C"/>
    <property type="match status" value="1"/>
</dbReference>
<dbReference type="Gene3D" id="2.30.38.10">
    <property type="entry name" value="Luciferase, Domain 3"/>
    <property type="match status" value="1"/>
</dbReference>
<keyword evidence="3" id="KW-0597">Phosphoprotein</keyword>
<dbReference type="GO" id="GO:0003824">
    <property type="term" value="F:catalytic activity"/>
    <property type="evidence" value="ECO:0007669"/>
    <property type="project" value="InterPro"/>
</dbReference>
<dbReference type="InterPro" id="IPR036736">
    <property type="entry name" value="ACP-like_sf"/>
</dbReference>
<dbReference type="FunFam" id="1.10.1200.10:FF:000005">
    <property type="entry name" value="Nonribosomal peptide synthetase 1"/>
    <property type="match status" value="1"/>
</dbReference>
<dbReference type="InterPro" id="IPR001242">
    <property type="entry name" value="Condensation_dom"/>
</dbReference>
<dbReference type="SUPFAM" id="SSF52777">
    <property type="entry name" value="CoA-dependent acyltransferases"/>
    <property type="match status" value="2"/>
</dbReference>
<dbReference type="PROSITE" id="PS50075">
    <property type="entry name" value="CARRIER"/>
    <property type="match status" value="1"/>
</dbReference>
<name>A0A326U580_THEHA</name>
<dbReference type="InterPro" id="IPR009081">
    <property type="entry name" value="PP-bd_ACP"/>
</dbReference>
<feature type="domain" description="Carrier" evidence="4">
    <location>
        <begin position="945"/>
        <end position="1020"/>
    </location>
</feature>
<evidence type="ECO:0000256" key="1">
    <source>
        <dbReference type="ARBA" id="ARBA00001957"/>
    </source>
</evidence>
<dbReference type="PANTHER" id="PTHR45527">
    <property type="entry name" value="NONRIBOSOMAL PEPTIDE SYNTHETASE"/>
    <property type="match status" value="1"/>
</dbReference>
<dbReference type="InterPro" id="IPR025110">
    <property type="entry name" value="AMP-bd_C"/>
</dbReference>
<dbReference type="Pfam" id="PF00550">
    <property type="entry name" value="PP-binding"/>
    <property type="match status" value="1"/>
</dbReference>
<dbReference type="FunFam" id="3.40.50.980:FF:000001">
    <property type="entry name" value="Non-ribosomal peptide synthetase"/>
    <property type="match status" value="1"/>
</dbReference>
<dbReference type="NCBIfam" id="TIGR01733">
    <property type="entry name" value="AA-adenyl-dom"/>
    <property type="match status" value="1"/>
</dbReference>
<sequence length="1040" mass="117417">MTQIEQEQVEGFRLSPQQRWAWTQQVSARSPFLSYCLMKLEGVLDAEQLHQALRMCVERYEILRTTFRRPPGLSLPVQVVLDTVDPLFIHRFGTAPDEQQLAALLQACDLSQHPFRAELLSVTERQHYLLLVTSALCLDAVGLATLAQEILTIYLQNSVSEEEVLQYADVSEWLNEQVESEENEVGRQYWRSCDLSGLDAATLSIANRRQEALPFCPRSYSITLDTGTRERVVTWAQQQGLSPDTFFLACWRWLLWKSSAGAEFPLGVAFHGRTYEELEQIPGLFHRYLPITIIPRADETFRELMQKTEQKLQESAEWQEAFDWERDAGTRFFPLAYEALNLSAFVGSEELTPSLEHIHACTQRFELKLQCMSTPERCTLTFWYDQHRYETAAIERMGHNFLTLVNTALMAPEAPLYTLEVVSEEEQRFLNELNTTARDYPLEFPLHRLFEQQAASCPTRMAVTYAGEALTYEQLNSRANQIAHLLRERGTTVGSLVGIYLERSLDYLACLLGILKAGAAYIPLDLSFPRERLAFLLQDTKVQQVITLAELAEQLPEAASPLCLDIDRQQIEAMKQTNPDLSIPSSALAYVLHTSGSTGQPKGVMVSHRSLVNYLHWCNEVFREFEVIPATTRLSFDASLKQLFAPLIRGGTVWLLPENIVAQPEKLFDFIRTQHHMALNTVPSLWRPFLEYARQQDVSLDGHLTGLLIGGEALESELVAKTLEVFPWLRIYNLYGPTEATANASSAVITDPTHITLGHPLANTRVYVLDDTWQRTPIGVSGELYLGGEGLALGYLDRPDLTAERFIPDPYSGDGNRLYRTGDMARILPSGELEYLGRRDHQVKLYGVRIELGEIEAVIKTYPKVHDCVVHLYQDAGGQQRLAAYIEGAEAQQGLQEWLQQRLPQAMIPSALVFLPELPRTSGGKVDRQALPTPERAESRAAYVAPQTPVEVKLAQIWGEVLHLERIGIHDNFFALGGHSLLAIQIASRVRSAFPVDVPLHLLLGTPTIAELAQQIDSLIVQKLETLSDEEAQHMLALFE</sequence>
<evidence type="ECO:0000256" key="2">
    <source>
        <dbReference type="ARBA" id="ARBA00022450"/>
    </source>
</evidence>
<dbReference type="AlphaFoldDB" id="A0A326U580"/>
<evidence type="ECO:0000256" key="3">
    <source>
        <dbReference type="ARBA" id="ARBA00022553"/>
    </source>
</evidence>
<dbReference type="GO" id="GO:0005737">
    <property type="term" value="C:cytoplasm"/>
    <property type="evidence" value="ECO:0007669"/>
    <property type="project" value="TreeGrafter"/>
</dbReference>
<protein>
    <submittedName>
        <fullName evidence="5">Amino acid adenylation domain-containing protein</fullName>
    </submittedName>
</protein>
<evidence type="ECO:0000313" key="5">
    <source>
        <dbReference type="EMBL" id="PZW28422.1"/>
    </source>
</evidence>
<reference evidence="5 6" key="1">
    <citation type="submission" date="2018-06" db="EMBL/GenBank/DDBJ databases">
        <title>Genomic Encyclopedia of Archaeal and Bacterial Type Strains, Phase II (KMG-II): from individual species to whole genera.</title>
        <authorList>
            <person name="Goeker M."/>
        </authorList>
    </citation>
    <scope>NUCLEOTIDE SEQUENCE [LARGE SCALE GENOMIC DNA]</scope>
    <source>
        <strain evidence="5 6">ATCC BAA-1881</strain>
    </source>
</reference>
<dbReference type="InterPro" id="IPR020845">
    <property type="entry name" value="AMP-binding_CS"/>
</dbReference>
<dbReference type="CDD" id="cd05930">
    <property type="entry name" value="A_NRPS"/>
    <property type="match status" value="1"/>
</dbReference>
<dbReference type="OrthoDB" id="9778383at2"/>
<dbReference type="InterPro" id="IPR023213">
    <property type="entry name" value="CAT-like_dom_sf"/>
</dbReference>
<dbReference type="FunFam" id="3.40.50.12780:FF:000012">
    <property type="entry name" value="Non-ribosomal peptide synthetase"/>
    <property type="match status" value="1"/>
</dbReference>
<dbReference type="Pfam" id="PF00668">
    <property type="entry name" value="Condensation"/>
    <property type="match status" value="1"/>
</dbReference>
<dbReference type="Gene3D" id="3.30.559.30">
    <property type="entry name" value="Nonribosomal peptide synthetase, condensation domain"/>
    <property type="match status" value="1"/>
</dbReference>
<dbReference type="GO" id="GO:0044550">
    <property type="term" value="P:secondary metabolite biosynthetic process"/>
    <property type="evidence" value="ECO:0007669"/>
    <property type="project" value="TreeGrafter"/>
</dbReference>
<dbReference type="InterPro" id="IPR045851">
    <property type="entry name" value="AMP-bd_C_sf"/>
</dbReference>
<dbReference type="SMART" id="SM00823">
    <property type="entry name" value="PKS_PP"/>
    <property type="match status" value="1"/>
</dbReference>
<dbReference type="Gene3D" id="3.40.50.980">
    <property type="match status" value="2"/>
</dbReference>
<dbReference type="GO" id="GO:0008610">
    <property type="term" value="P:lipid biosynthetic process"/>
    <property type="evidence" value="ECO:0007669"/>
    <property type="project" value="UniProtKB-ARBA"/>
</dbReference>
<dbReference type="SUPFAM" id="SSF47336">
    <property type="entry name" value="ACP-like"/>
    <property type="match status" value="1"/>
</dbReference>
<accession>A0A326U580</accession>
<dbReference type="InterPro" id="IPR000873">
    <property type="entry name" value="AMP-dep_synth/lig_dom"/>
</dbReference>
<dbReference type="RefSeq" id="WP_111323562.1">
    <property type="nucleotide sequence ID" value="NZ_BIFX01000001.1"/>
</dbReference>
<dbReference type="PROSITE" id="PS00455">
    <property type="entry name" value="AMP_BINDING"/>
    <property type="match status" value="1"/>
</dbReference>
<keyword evidence="2" id="KW-0596">Phosphopantetheine</keyword>
<dbReference type="PANTHER" id="PTHR45527:SF1">
    <property type="entry name" value="FATTY ACID SYNTHASE"/>
    <property type="match status" value="1"/>
</dbReference>
<dbReference type="PROSITE" id="PS00012">
    <property type="entry name" value="PHOSPHOPANTETHEINE"/>
    <property type="match status" value="1"/>
</dbReference>
<dbReference type="SUPFAM" id="SSF56801">
    <property type="entry name" value="Acetyl-CoA synthetase-like"/>
    <property type="match status" value="1"/>
</dbReference>
<evidence type="ECO:0000259" key="4">
    <source>
        <dbReference type="PROSITE" id="PS50075"/>
    </source>
</evidence>
<dbReference type="EMBL" id="QKUF01000010">
    <property type="protein sequence ID" value="PZW28422.1"/>
    <property type="molecule type" value="Genomic_DNA"/>
</dbReference>
<dbReference type="InterPro" id="IPR020806">
    <property type="entry name" value="PKS_PP-bd"/>
</dbReference>
<comment type="caution">
    <text evidence="5">The sequence shown here is derived from an EMBL/GenBank/DDBJ whole genome shotgun (WGS) entry which is preliminary data.</text>
</comment>
<dbReference type="Gene3D" id="3.30.559.10">
    <property type="entry name" value="Chloramphenicol acetyltransferase-like domain"/>
    <property type="match status" value="1"/>
</dbReference>
<comment type="cofactor">
    <cofactor evidence="1">
        <name>pantetheine 4'-phosphate</name>
        <dbReference type="ChEBI" id="CHEBI:47942"/>
    </cofactor>
</comment>
<dbReference type="FunFam" id="2.30.38.10:FF:000001">
    <property type="entry name" value="Non-ribosomal peptide synthetase PvdI"/>
    <property type="match status" value="1"/>
</dbReference>